<dbReference type="PRINTS" id="PR00990">
    <property type="entry name" value="RIBOKINASE"/>
</dbReference>
<evidence type="ECO:0000259" key="5">
    <source>
        <dbReference type="Pfam" id="PF00294"/>
    </source>
</evidence>
<keyword evidence="3 4" id="KW-0418">Kinase</keyword>
<reference evidence="6 7" key="1">
    <citation type="submission" date="2014-06" db="EMBL/GenBank/DDBJ databases">
        <authorList>
            <person name="Urmite Genomes Urmite Genomes"/>
        </authorList>
    </citation>
    <scope>NUCLEOTIDE SEQUENCE [LARGE SCALE GENOMIC DNA]</scope>
</reference>
<dbReference type="InterPro" id="IPR029056">
    <property type="entry name" value="Ribokinase-like"/>
</dbReference>
<evidence type="ECO:0000256" key="1">
    <source>
        <dbReference type="ARBA" id="ARBA00010688"/>
    </source>
</evidence>
<comment type="similarity">
    <text evidence="1 4">Belongs to the carbohydrate kinase PfkB family.</text>
</comment>
<dbReference type="SUPFAM" id="SSF53613">
    <property type="entry name" value="Ribokinase-like"/>
    <property type="match status" value="1"/>
</dbReference>
<dbReference type="EMBL" id="CCSB01000003">
    <property type="protein sequence ID" value="CDZ78302.1"/>
    <property type="molecule type" value="Genomic_DNA"/>
</dbReference>
<sequence>MRKYHVYGIGNALVDSDVQVDEAFLQAQQVEKSVMTLTDEETHQRLLNAISSYNCHSGCGGSAANTMIALSQFGGHGYYSCKVADDEAGRLFLRELRALKLDCNLSFETLSPGVTGQCLVLVTEDAQRSMNTHLGISETLGPDVLDLEAIADSEYVYLEGYLVTSPTARKALLAARRHAKESKTKVAMTLSDINMVRYFKVELLTIIDGKVDLLFCNEEEALLFTGAEYLEKAIALLQPFANHLVVTCGSQGAVLAIDGEVIAIPTKAIQAIDTVGAGDMFAGAYLYAITHGYAPQQAVELANKAAAEVVSQYGARLSEQKVVSVREAFIASNYSFAKRTYNKAAKAAELEVVE</sequence>
<gene>
    <name evidence="6" type="primary">rbsK</name>
    <name evidence="6" type="ORF">BN59_02612</name>
</gene>
<name>A0A078KZ18_9GAMM</name>
<dbReference type="InterPro" id="IPR052700">
    <property type="entry name" value="Carb_kinase_PfkB-like"/>
</dbReference>
<dbReference type="CDD" id="cd01168">
    <property type="entry name" value="adenosine_kinase"/>
    <property type="match status" value="1"/>
</dbReference>
<proteinExistence type="inferred from homology"/>
<dbReference type="Proteomes" id="UP000044071">
    <property type="component" value="Unassembled WGS sequence"/>
</dbReference>
<dbReference type="RefSeq" id="WP_081935146.1">
    <property type="nucleotide sequence ID" value="NZ_CCVW01000003.1"/>
</dbReference>
<dbReference type="InterPro" id="IPR002139">
    <property type="entry name" value="Ribo/fructo_kinase"/>
</dbReference>
<dbReference type="PANTHER" id="PTHR43320">
    <property type="entry name" value="SUGAR KINASE"/>
    <property type="match status" value="1"/>
</dbReference>
<dbReference type="Gene3D" id="3.40.1190.20">
    <property type="match status" value="1"/>
</dbReference>
<dbReference type="Pfam" id="PF00294">
    <property type="entry name" value="PfkB"/>
    <property type="match status" value="1"/>
</dbReference>
<dbReference type="InterPro" id="IPR002173">
    <property type="entry name" value="Carboh/pur_kinase_PfkB_CS"/>
</dbReference>
<evidence type="ECO:0000313" key="7">
    <source>
        <dbReference type="Proteomes" id="UP000044071"/>
    </source>
</evidence>
<keyword evidence="7" id="KW-1185">Reference proteome</keyword>
<evidence type="ECO:0000256" key="3">
    <source>
        <dbReference type="ARBA" id="ARBA00022777"/>
    </source>
</evidence>
<organism evidence="6 7">
    <name type="scientific">Legionella massiliensis</name>
    <dbReference type="NCBI Taxonomy" id="1034943"/>
    <lineage>
        <taxon>Bacteria</taxon>
        <taxon>Pseudomonadati</taxon>
        <taxon>Pseudomonadota</taxon>
        <taxon>Gammaproteobacteria</taxon>
        <taxon>Legionellales</taxon>
        <taxon>Legionellaceae</taxon>
        <taxon>Legionella</taxon>
    </lineage>
</organism>
<protein>
    <submittedName>
        <fullName evidence="6">Ribokinase</fullName>
    </submittedName>
</protein>
<evidence type="ECO:0000313" key="6">
    <source>
        <dbReference type="EMBL" id="CDZ78302.1"/>
    </source>
</evidence>
<dbReference type="PANTHER" id="PTHR43320:SF3">
    <property type="entry name" value="CARBOHYDRATE KINASE PFKB DOMAIN-CONTAINING PROTEIN"/>
    <property type="match status" value="1"/>
</dbReference>
<dbReference type="eggNOG" id="COG0524">
    <property type="taxonomic scope" value="Bacteria"/>
</dbReference>
<evidence type="ECO:0000256" key="2">
    <source>
        <dbReference type="ARBA" id="ARBA00022679"/>
    </source>
</evidence>
<evidence type="ECO:0000256" key="4">
    <source>
        <dbReference type="RuleBase" id="RU003704"/>
    </source>
</evidence>
<dbReference type="InterPro" id="IPR011611">
    <property type="entry name" value="PfkB_dom"/>
</dbReference>
<feature type="domain" description="Carbohydrate kinase PfkB" evidence="5">
    <location>
        <begin position="56"/>
        <end position="319"/>
    </location>
</feature>
<accession>A0A078KZ18</accession>
<dbReference type="STRING" id="1034943.BN59_02612"/>
<dbReference type="AlphaFoldDB" id="A0A078KZ18"/>
<dbReference type="GO" id="GO:0016301">
    <property type="term" value="F:kinase activity"/>
    <property type="evidence" value="ECO:0007669"/>
    <property type="project" value="UniProtKB-KW"/>
</dbReference>
<keyword evidence="2 4" id="KW-0808">Transferase</keyword>
<dbReference type="OrthoDB" id="9813569at2"/>
<dbReference type="PROSITE" id="PS00584">
    <property type="entry name" value="PFKB_KINASES_2"/>
    <property type="match status" value="1"/>
</dbReference>